<keyword evidence="2" id="KW-0813">Transport</keyword>
<evidence type="ECO:0000313" key="9">
    <source>
        <dbReference type="Proteomes" id="UP000245768"/>
    </source>
</evidence>
<dbReference type="InterPro" id="IPR015943">
    <property type="entry name" value="WD40/YVTN_repeat-like_dom_sf"/>
</dbReference>
<dbReference type="PROSITE" id="PS50082">
    <property type="entry name" value="WD_REPEATS_2"/>
    <property type="match status" value="1"/>
</dbReference>
<dbReference type="GO" id="GO:0017056">
    <property type="term" value="F:structural constituent of nuclear pore"/>
    <property type="evidence" value="ECO:0007669"/>
    <property type="project" value="TreeGrafter"/>
</dbReference>
<dbReference type="InParanoid" id="A0A316YX59"/>
<evidence type="ECO:0000313" key="8">
    <source>
        <dbReference type="EMBL" id="PWN94110.1"/>
    </source>
</evidence>
<dbReference type="STRING" id="215250.A0A316YX59"/>
<proteinExistence type="predicted"/>
<dbReference type="GeneID" id="37047384"/>
<dbReference type="InterPro" id="IPR059141">
    <property type="entry name" value="Beta-prop_Nup120_160"/>
</dbReference>
<evidence type="ECO:0000256" key="2">
    <source>
        <dbReference type="ARBA" id="ARBA00022448"/>
    </source>
</evidence>
<dbReference type="EMBL" id="KZ819634">
    <property type="protein sequence ID" value="PWN94110.1"/>
    <property type="molecule type" value="Genomic_DNA"/>
</dbReference>
<dbReference type="PANTHER" id="PTHR21286">
    <property type="entry name" value="NUCLEAR PORE COMPLEX PROTEIN NUP160"/>
    <property type="match status" value="1"/>
</dbReference>
<evidence type="ECO:0000259" key="7">
    <source>
        <dbReference type="Pfam" id="PF23354"/>
    </source>
</evidence>
<evidence type="ECO:0000256" key="1">
    <source>
        <dbReference type="ARBA" id="ARBA00004123"/>
    </source>
</evidence>
<dbReference type="Pfam" id="PF11715">
    <property type="entry name" value="Beta-prop_Nup120_160"/>
    <property type="match status" value="1"/>
</dbReference>
<name>A0A316YX59_9BASI</name>
<feature type="compositionally biased region" description="Acidic residues" evidence="5">
    <location>
        <begin position="1105"/>
        <end position="1115"/>
    </location>
</feature>
<feature type="domain" description="Nucleoporin Nup120/160 beta-propeller" evidence="6">
    <location>
        <begin position="26"/>
        <end position="376"/>
    </location>
</feature>
<evidence type="ECO:0000259" key="6">
    <source>
        <dbReference type="Pfam" id="PF11715"/>
    </source>
</evidence>
<protein>
    <recommendedName>
        <fullName evidence="10">Nuclear pore complex protein Nup160</fullName>
    </recommendedName>
</protein>
<dbReference type="OrthoDB" id="67716at2759"/>
<dbReference type="PANTHER" id="PTHR21286:SF0">
    <property type="entry name" value="NUCLEAR PORE COMPLEX PROTEIN NUP160"/>
    <property type="match status" value="1"/>
</dbReference>
<feature type="region of interest" description="Disordered" evidence="5">
    <location>
        <begin position="1"/>
        <end position="26"/>
    </location>
</feature>
<keyword evidence="3" id="KW-0539">Nucleus</keyword>
<comment type="subcellular location">
    <subcellularLocation>
        <location evidence="1">Nucleus</location>
    </subcellularLocation>
</comment>
<evidence type="ECO:0000256" key="3">
    <source>
        <dbReference type="ARBA" id="ARBA00023242"/>
    </source>
</evidence>
<keyword evidence="9" id="KW-1185">Reference proteome</keyword>
<feature type="region of interest" description="Disordered" evidence="5">
    <location>
        <begin position="1103"/>
        <end position="1125"/>
    </location>
</feature>
<dbReference type="SUPFAM" id="SSF50960">
    <property type="entry name" value="TolB, C-terminal domain"/>
    <property type="match status" value="1"/>
</dbReference>
<gene>
    <name evidence="8" type="ORF">FA10DRAFT_41465</name>
</gene>
<dbReference type="RefSeq" id="XP_025381308.1">
    <property type="nucleotide sequence ID" value="XM_025525468.1"/>
</dbReference>
<dbReference type="InterPro" id="IPR001680">
    <property type="entry name" value="WD40_rpt"/>
</dbReference>
<accession>A0A316YX59</accession>
<dbReference type="Pfam" id="PF23354">
    <property type="entry name" value="TPR_NUP160_120_M"/>
    <property type="match status" value="1"/>
</dbReference>
<sequence length="1348" mass="146832">MSRLFSRTNVNGASGPSVEVRDGGSPTHPLGIETFVRSSSSEHTLAISASRDRKLRLWDLSSDACIRVIDLPFNVMMADAPPDNSEDLVVVDGQEARASLPTTAKIIIKAYSSFEHDASSPYPLYFVVFVPTSSLTGGFFALYGVQFDGAHRKGTSGSQAGMMGDVGDVDLLWQKECDIDTRGPHAELRDVAVLPTKDEPGTKWRLWSLWDVEGKPLSKYTTVGEDEAETWSTVSTPVFQAALHGSEMDQDLGARMHMMQSGSDMATFFLERVLEAGRYTLSTLDKAVTLYADDLEAHWPENMTKPPSLAADAEFSGLAEQIASLVGCNVQLEADPASGALGYESYWGAVRREWSRFVGILDDLEAKARWPVGFVDALPTDDVGRDSPFVVSSELLSLPVVEDGGLILERLSSTLAPSRLEVSPALATTLTQALRARLERGRILSQRELDHLLQIAQTSNGSTFFHLVGNDADALQGILDIAVFAQELFNGLERTSTTAFEAALEEAVHTETSLLLETIVSEAWIQHVQSEMVQEEEDTLTLRFQELKVRLDLDSVDGQGLILALLDTLFEGVLGQRDTGMSQLLLRTELGVALASDSFTQLISSRLALVRSLCYLVAAVASDVLSLTTVDVAEIVSRTLIAWQRLVALHSLVSLEGPPETAAEEPVSEVLITGTGAELDADAVANRIDRLGFSENSPSTFIRDVGTGDGVSDDIAILDGVAINPLHACLMAGHFFSIEEGTQGLALSTAVPAFTSAVLGFDCLFENDTASLGLTRAWAMLAHNLIVVGYPSAAASILARFWPGCASSYLLGRCAVMTGNAIEAARHFDDVARTLMSPEQLQDLQGGESDDEGAILISLLPSPIRSALGTTEALVLFYRHVALYMASLSAHEAVARYAKLALDQTELVQGNPSVYSPSLTRDLWFALFRAQLTLGDFESSYTTVMAIPKTLHDLKRDSLRSLIGVMCESGHIAQLLKMSFAGEQAEVERTLSFKARNSDPFTTKPNYYRVLYSFYTKRGDLKSAGAVMYQQGTRLGDIRKLAAVVRPRGGRGAGSANAYTLDKEESIDLAILEANCYLAAVNVLALIEPRDAWFADALPRRSQEQEDETAGEEENQASSSVSKRVRNPRTGLTSYIPRSRFASDSHEISIVRLADVRRLCRLCLARLELAPLFPEVALSLDAMSAVLLFARVDEFDKALTLARDMGLDESGVLASLTERCVGLARVEEAKRRGEDEANDDDLDSDFEAEEARFLDLSQWSAAWKGRTSSRAWRYLRLQLDLSSSSSTSASSSSPRKAVQGSDGGDKEARCRIAVLDKILSLGAWQSVPKWLVEWFRVSVHLSAKVCWC</sequence>
<dbReference type="GO" id="GO:0005643">
    <property type="term" value="C:nuclear pore"/>
    <property type="evidence" value="ECO:0007669"/>
    <property type="project" value="TreeGrafter"/>
</dbReference>
<organism evidence="8 9">
    <name type="scientific">Acaromyces ingoldii</name>
    <dbReference type="NCBI Taxonomy" id="215250"/>
    <lineage>
        <taxon>Eukaryota</taxon>
        <taxon>Fungi</taxon>
        <taxon>Dikarya</taxon>
        <taxon>Basidiomycota</taxon>
        <taxon>Ustilaginomycotina</taxon>
        <taxon>Exobasidiomycetes</taxon>
        <taxon>Exobasidiales</taxon>
        <taxon>Cryptobasidiaceae</taxon>
        <taxon>Acaromyces</taxon>
    </lineage>
</organism>
<dbReference type="InterPro" id="IPR021717">
    <property type="entry name" value="Nucleoporin_Nup160"/>
</dbReference>
<feature type="region of interest" description="Disordered" evidence="5">
    <location>
        <begin position="1284"/>
        <end position="1304"/>
    </location>
</feature>
<reference evidence="8 9" key="1">
    <citation type="journal article" date="2018" name="Mol. Biol. Evol.">
        <title>Broad Genomic Sampling Reveals a Smut Pathogenic Ancestry of the Fungal Clade Ustilaginomycotina.</title>
        <authorList>
            <person name="Kijpornyongpan T."/>
            <person name="Mondo S.J."/>
            <person name="Barry K."/>
            <person name="Sandor L."/>
            <person name="Lee J."/>
            <person name="Lipzen A."/>
            <person name="Pangilinan J."/>
            <person name="LaButti K."/>
            <person name="Hainaut M."/>
            <person name="Henrissat B."/>
            <person name="Grigoriev I.V."/>
            <person name="Spatafora J.W."/>
            <person name="Aime M.C."/>
        </authorList>
    </citation>
    <scope>NUCLEOTIDE SEQUENCE [LARGE SCALE GENOMIC DNA]</scope>
    <source>
        <strain evidence="8 9">MCA 4198</strain>
    </source>
</reference>
<feature type="compositionally biased region" description="Low complexity" evidence="5">
    <location>
        <begin position="1284"/>
        <end position="1293"/>
    </location>
</feature>
<dbReference type="Gene3D" id="2.130.10.10">
    <property type="entry name" value="YVTN repeat-like/Quinoprotein amine dehydrogenase"/>
    <property type="match status" value="1"/>
</dbReference>
<evidence type="ECO:0000256" key="5">
    <source>
        <dbReference type="SAM" id="MobiDB-lite"/>
    </source>
</evidence>
<evidence type="ECO:0008006" key="10">
    <source>
        <dbReference type="Google" id="ProtNLM"/>
    </source>
</evidence>
<feature type="compositionally biased region" description="Polar residues" evidence="5">
    <location>
        <begin position="1"/>
        <end position="14"/>
    </location>
</feature>
<dbReference type="Proteomes" id="UP000245768">
    <property type="component" value="Unassembled WGS sequence"/>
</dbReference>
<feature type="domain" description="NUP160 middle TPR" evidence="7">
    <location>
        <begin position="802"/>
        <end position="1039"/>
    </location>
</feature>
<evidence type="ECO:0000256" key="4">
    <source>
        <dbReference type="PROSITE-ProRule" id="PRU00221"/>
    </source>
</evidence>
<feature type="repeat" description="WD" evidence="4">
    <location>
        <begin position="47"/>
        <end position="68"/>
    </location>
</feature>
<dbReference type="InterPro" id="IPR056535">
    <property type="entry name" value="TPR_NUP160_M"/>
</dbReference>
<keyword evidence="4" id="KW-0853">WD repeat</keyword>